<keyword evidence="3" id="KW-0505">Motor protein</keyword>
<keyword evidence="7" id="KW-1185">Reference proteome</keyword>
<dbReference type="GO" id="GO:0005524">
    <property type="term" value="F:ATP binding"/>
    <property type="evidence" value="ECO:0007669"/>
    <property type="project" value="UniProtKB-UniRule"/>
</dbReference>
<comment type="caution">
    <text evidence="6">The sequence shown here is derived from an EMBL/GenBank/DDBJ whole genome shotgun (WGS) entry which is preliminary data.</text>
</comment>
<gene>
    <name evidence="6" type="ORF">APLA_LOCUS10541</name>
</gene>
<organism evidence="6 7">
    <name type="scientific">Arctia plantaginis</name>
    <name type="common">Wood tiger moth</name>
    <name type="synonym">Phalaena plantaginis</name>
    <dbReference type="NCBI Taxonomy" id="874455"/>
    <lineage>
        <taxon>Eukaryota</taxon>
        <taxon>Metazoa</taxon>
        <taxon>Ecdysozoa</taxon>
        <taxon>Arthropoda</taxon>
        <taxon>Hexapoda</taxon>
        <taxon>Insecta</taxon>
        <taxon>Pterygota</taxon>
        <taxon>Neoptera</taxon>
        <taxon>Endopterygota</taxon>
        <taxon>Lepidoptera</taxon>
        <taxon>Glossata</taxon>
        <taxon>Ditrysia</taxon>
        <taxon>Noctuoidea</taxon>
        <taxon>Erebidae</taxon>
        <taxon>Arctiinae</taxon>
        <taxon>Arctia</taxon>
    </lineage>
</organism>
<dbReference type="PANTHER" id="PTHR47117:SF1">
    <property type="entry name" value="STAR-RELATED LIPID TRANSFER PROTEIN 9"/>
    <property type="match status" value="1"/>
</dbReference>
<reference evidence="6 7" key="1">
    <citation type="submission" date="2020-04" db="EMBL/GenBank/DDBJ databases">
        <authorList>
            <person name="Wallbank WR R."/>
            <person name="Pardo Diaz C."/>
            <person name="Kozak K."/>
            <person name="Martin S."/>
            <person name="Jiggins C."/>
            <person name="Moest M."/>
            <person name="Warren A I."/>
            <person name="Byers J.R.P. K."/>
            <person name="Montejo-Kovacevich G."/>
            <person name="Yen C E."/>
        </authorList>
    </citation>
    <scope>NUCLEOTIDE SEQUENCE [LARGE SCALE GENOMIC DNA]</scope>
</reference>
<dbReference type="EMBL" id="CADEBC010000525">
    <property type="protein sequence ID" value="CAB3245669.1"/>
    <property type="molecule type" value="Genomic_DNA"/>
</dbReference>
<dbReference type="Proteomes" id="UP000494106">
    <property type="component" value="Unassembled WGS sequence"/>
</dbReference>
<dbReference type="SMART" id="SM00129">
    <property type="entry name" value="KISc"/>
    <property type="match status" value="1"/>
</dbReference>
<evidence type="ECO:0000256" key="2">
    <source>
        <dbReference type="ARBA" id="ARBA00022840"/>
    </source>
</evidence>
<feature type="binding site" evidence="3">
    <location>
        <begin position="105"/>
        <end position="112"/>
    </location>
    <ligand>
        <name>ATP</name>
        <dbReference type="ChEBI" id="CHEBI:30616"/>
    </ligand>
</feature>
<evidence type="ECO:0000259" key="5">
    <source>
        <dbReference type="PROSITE" id="PS50067"/>
    </source>
</evidence>
<evidence type="ECO:0000256" key="3">
    <source>
        <dbReference type="PROSITE-ProRule" id="PRU00283"/>
    </source>
</evidence>
<dbReference type="InterPro" id="IPR036961">
    <property type="entry name" value="Kinesin_motor_dom_sf"/>
</dbReference>
<feature type="compositionally biased region" description="Basic and acidic residues" evidence="4">
    <location>
        <begin position="1033"/>
        <end position="1043"/>
    </location>
</feature>
<feature type="compositionally biased region" description="Polar residues" evidence="4">
    <location>
        <begin position="838"/>
        <end position="847"/>
    </location>
</feature>
<dbReference type="PANTHER" id="PTHR47117">
    <property type="entry name" value="STAR-RELATED LIPID TRANSFER PROTEIN 9"/>
    <property type="match status" value="1"/>
</dbReference>
<evidence type="ECO:0000256" key="4">
    <source>
        <dbReference type="SAM" id="MobiDB-lite"/>
    </source>
</evidence>
<dbReference type="SUPFAM" id="SSF52540">
    <property type="entry name" value="P-loop containing nucleoside triphosphate hydrolases"/>
    <property type="match status" value="1"/>
</dbReference>
<dbReference type="GO" id="GO:0008017">
    <property type="term" value="F:microtubule binding"/>
    <property type="evidence" value="ECO:0007669"/>
    <property type="project" value="InterPro"/>
</dbReference>
<keyword evidence="1 3" id="KW-0547">Nucleotide-binding</keyword>
<sequence>MSNVKLAIRVRPFTEKELRSEKDRVAVVGVLDENTVTITNIKVSLSGAGDSRERIRRYHADYTFNSSCPVTQSANASQEKVFECIGRSVISSVSQGCSACVLAYGQSATGKTHTMLGTEAQPGLIPRICKALYEQQSQTSEYTISPLQHPILKVRSELICGGTYYCFVDSFLEIYNERVHDLLCAEAALPPCHSLPRRKGNAWKDLRVREHPLRGTYVQNLRRVAVHNPESLLSLVAEGVKRRRTAATKRNSTSSRSHALLEIATPHATLHLADLAGSEKASWEGCGGGRQKEGANINKSLVALSNVISALVNGGLGRGKFVPYRDSALTWLLKDCFTGGANTFIIATLSPSAACYGESASTLRWAARARQLPTPRATNTNTNIASRAALQAQFNQLISELTRNHIRYIPETGKITFDEQHWKVCENNSEDNVLTKVAKIGNIMNIMRPKVDANSESTASSVASGSSDVINTMDKNVNITNEINKEMDKLFGATLERTSSGDDLKMVAPLRHKKRQYRSQEVLAIAETSDLICNQNLTNNLPSHSELQVGHLPKAEKQKVSPITILHDNQRAEIVASVTERLYTKLKKKEESAVSKVESIVDKKIVEPLSELKICTNARQRLMDLSQKAIRHRRRIGIPAHTQTKRMVTRVKDQAIDVQTDLHSYIPGEKRSFTLHRDAATETVPMTPRCKEIAVGPNGALNFSDRSTGMKPIISKSSFMMTEIVAKSERCTQTQVLPPPRRKKRTINPTTCICKHEARNLTEECAAPPVIRINISHTYPVDSESQTSDDNSANFVTNNKIPIIAITPDLLTNHSTTDEPNIDNEKDLNVASVNVTNDVINPTSEGSSKPIVLNRQNEDFPDTDDLSLPRVSPNAMRKVNQTEIKNMILGRNQNIYPYNIVLSPLRERDTKRFVTFKDIGASQTSAIIAEPKLECDTECDYNNVIFNNDNREVSVSDNNFSLLHKNESTYSDSTESSKGDTGSFIWKKGEENNTLDMLRSNHVPVYKKNKYETAKAKVLKDFLGFEESDEEKERTLHSYKSSEDVNDTVSSSDSQETVNISVRQCHRRKTHVNNKLHKTNKICQFQNIERNLFESCDNIEESVRRYENYLANYKETVKTDGGNSAVRRPKDFLQHLVQLRREVVRAESDNTDSSMDVLRE</sequence>
<feature type="region of interest" description="Disordered" evidence="4">
    <location>
        <begin position="838"/>
        <end position="865"/>
    </location>
</feature>
<evidence type="ECO:0000256" key="1">
    <source>
        <dbReference type="ARBA" id="ARBA00022741"/>
    </source>
</evidence>
<dbReference type="OrthoDB" id="3176171at2759"/>
<dbReference type="Pfam" id="PF00225">
    <property type="entry name" value="Kinesin"/>
    <property type="match status" value="1"/>
</dbReference>
<dbReference type="PRINTS" id="PR00380">
    <property type="entry name" value="KINESINHEAVY"/>
</dbReference>
<dbReference type="InterPro" id="IPR001752">
    <property type="entry name" value="Kinesin_motor_dom"/>
</dbReference>
<dbReference type="GO" id="GO:0007018">
    <property type="term" value="P:microtubule-based movement"/>
    <property type="evidence" value="ECO:0007669"/>
    <property type="project" value="InterPro"/>
</dbReference>
<evidence type="ECO:0000313" key="7">
    <source>
        <dbReference type="Proteomes" id="UP000494106"/>
    </source>
</evidence>
<name>A0A8S1AK86_ARCPL</name>
<accession>A0A8S1AK86</accession>
<feature type="domain" description="Kinesin motor" evidence="5">
    <location>
        <begin position="3"/>
        <end position="372"/>
    </location>
</feature>
<dbReference type="Gene3D" id="3.40.850.10">
    <property type="entry name" value="Kinesin motor domain"/>
    <property type="match status" value="1"/>
</dbReference>
<proteinExistence type="inferred from homology"/>
<dbReference type="GO" id="GO:0003777">
    <property type="term" value="F:microtubule motor activity"/>
    <property type="evidence" value="ECO:0007669"/>
    <property type="project" value="InterPro"/>
</dbReference>
<dbReference type="InterPro" id="IPR027417">
    <property type="entry name" value="P-loop_NTPase"/>
</dbReference>
<keyword evidence="2 3" id="KW-0067">ATP-binding</keyword>
<dbReference type="PROSITE" id="PS50067">
    <property type="entry name" value="KINESIN_MOTOR_2"/>
    <property type="match status" value="1"/>
</dbReference>
<dbReference type="AlphaFoldDB" id="A0A8S1AK86"/>
<comment type="similarity">
    <text evidence="3">Belongs to the TRAFAC class myosin-kinesin ATPase superfamily. Kinesin family.</text>
</comment>
<protein>
    <recommendedName>
        <fullName evidence="5">Kinesin motor domain-containing protein</fullName>
    </recommendedName>
</protein>
<feature type="region of interest" description="Disordered" evidence="4">
    <location>
        <begin position="1033"/>
        <end position="1055"/>
    </location>
</feature>
<evidence type="ECO:0000313" key="6">
    <source>
        <dbReference type="EMBL" id="CAB3245669.1"/>
    </source>
</evidence>